<evidence type="ECO:0000256" key="6">
    <source>
        <dbReference type="ARBA" id="ARBA00023170"/>
    </source>
</evidence>
<evidence type="ECO:0000256" key="1">
    <source>
        <dbReference type="ARBA" id="ARBA00004651"/>
    </source>
</evidence>
<comment type="caution">
    <text evidence="8">Lacks conserved residue(s) required for the propagation of feature annotation.</text>
</comment>
<reference evidence="9" key="1">
    <citation type="journal article" date="2023" name="IScience">
        <title>Live-bearing cockroach genome reveals convergent evolutionary mechanisms linked to viviparity in insects and beyond.</title>
        <authorList>
            <person name="Fouks B."/>
            <person name="Harrison M.C."/>
            <person name="Mikhailova A.A."/>
            <person name="Marchal E."/>
            <person name="English S."/>
            <person name="Carruthers M."/>
            <person name="Jennings E.C."/>
            <person name="Chiamaka E.L."/>
            <person name="Frigard R.A."/>
            <person name="Pippel M."/>
            <person name="Attardo G.M."/>
            <person name="Benoit J.B."/>
            <person name="Bornberg-Bauer E."/>
            <person name="Tobe S.S."/>
        </authorList>
    </citation>
    <scope>NUCLEOTIDE SEQUENCE</scope>
    <source>
        <strain evidence="9">Stay&amp;Tobe</strain>
    </source>
</reference>
<feature type="transmembrane region" description="Helical" evidence="8">
    <location>
        <begin position="390"/>
        <end position="415"/>
    </location>
</feature>
<evidence type="ECO:0000256" key="2">
    <source>
        <dbReference type="ARBA" id="ARBA00022475"/>
    </source>
</evidence>
<dbReference type="PANTHER" id="PTHR21143:SF133">
    <property type="entry name" value="GUSTATORY AND PHEROMONE RECEPTOR 32A-RELATED"/>
    <property type="match status" value="1"/>
</dbReference>
<accession>A0AAD8A3S7</accession>
<gene>
    <name evidence="9" type="ORF">L9F63_001343</name>
</gene>
<reference evidence="9" key="2">
    <citation type="submission" date="2023-05" db="EMBL/GenBank/DDBJ databases">
        <authorList>
            <person name="Fouks B."/>
        </authorList>
    </citation>
    <scope>NUCLEOTIDE SEQUENCE</scope>
    <source>
        <strain evidence="9">Stay&amp;Tobe</strain>
        <tissue evidence="9">Testes</tissue>
    </source>
</reference>
<keyword evidence="2 8" id="KW-1003">Cell membrane</keyword>
<evidence type="ECO:0000256" key="5">
    <source>
        <dbReference type="ARBA" id="ARBA00023136"/>
    </source>
</evidence>
<evidence type="ECO:0000313" key="9">
    <source>
        <dbReference type="EMBL" id="KAJ9592115.1"/>
    </source>
</evidence>
<dbReference type="GO" id="GO:0005886">
    <property type="term" value="C:plasma membrane"/>
    <property type="evidence" value="ECO:0007669"/>
    <property type="project" value="UniProtKB-SubCell"/>
</dbReference>
<keyword evidence="6 8" id="KW-0675">Receptor</keyword>
<dbReference type="GO" id="GO:0008049">
    <property type="term" value="P:male courtship behavior"/>
    <property type="evidence" value="ECO:0007669"/>
    <property type="project" value="TreeGrafter"/>
</dbReference>
<evidence type="ECO:0000256" key="7">
    <source>
        <dbReference type="ARBA" id="ARBA00023224"/>
    </source>
</evidence>
<dbReference type="PANTHER" id="PTHR21143">
    <property type="entry name" value="INVERTEBRATE GUSTATORY RECEPTOR"/>
    <property type="match status" value="1"/>
</dbReference>
<keyword evidence="5 8" id="KW-0472">Membrane</keyword>
<comment type="caution">
    <text evidence="9">The sequence shown here is derived from an EMBL/GenBank/DDBJ whole genome shotgun (WGS) entry which is preliminary data.</text>
</comment>
<evidence type="ECO:0000256" key="4">
    <source>
        <dbReference type="ARBA" id="ARBA00022989"/>
    </source>
</evidence>
<comment type="similarity">
    <text evidence="8">Belongs to the insect chemoreceptor superfamily. Gustatory receptor (GR) family.</text>
</comment>
<dbReference type="GO" id="GO:0043025">
    <property type="term" value="C:neuronal cell body"/>
    <property type="evidence" value="ECO:0007669"/>
    <property type="project" value="TreeGrafter"/>
</dbReference>
<dbReference type="Proteomes" id="UP001233999">
    <property type="component" value="Unassembled WGS sequence"/>
</dbReference>
<comment type="function">
    <text evidence="8">Gustatory receptor which mediates acceptance or avoidance behavior, depending on its substrates.</text>
</comment>
<dbReference type="Pfam" id="PF08395">
    <property type="entry name" value="7tm_7"/>
    <property type="match status" value="1"/>
</dbReference>
<keyword evidence="3 8" id="KW-0812">Transmembrane</keyword>
<dbReference type="EMBL" id="JASPKZ010003845">
    <property type="protein sequence ID" value="KAJ9592115.1"/>
    <property type="molecule type" value="Genomic_DNA"/>
</dbReference>
<name>A0AAD8A3S7_DIPPU</name>
<dbReference type="AlphaFoldDB" id="A0AAD8A3S7"/>
<dbReference type="GO" id="GO:0030424">
    <property type="term" value="C:axon"/>
    <property type="evidence" value="ECO:0007669"/>
    <property type="project" value="TreeGrafter"/>
</dbReference>
<evidence type="ECO:0000313" key="10">
    <source>
        <dbReference type="Proteomes" id="UP001233999"/>
    </source>
</evidence>
<keyword evidence="4 8" id="KW-1133">Transmembrane helix</keyword>
<dbReference type="GO" id="GO:0007165">
    <property type="term" value="P:signal transduction"/>
    <property type="evidence" value="ECO:0007669"/>
    <property type="project" value="UniProtKB-KW"/>
</dbReference>
<feature type="transmembrane region" description="Helical" evidence="8">
    <location>
        <begin position="322"/>
        <end position="343"/>
    </location>
</feature>
<dbReference type="InterPro" id="IPR013604">
    <property type="entry name" value="7TM_chemorcpt"/>
</dbReference>
<comment type="subcellular location">
    <subcellularLocation>
        <location evidence="1 8">Cell membrane</location>
        <topology evidence="1 8">Multi-pass membrane protein</topology>
    </subcellularLocation>
</comment>
<evidence type="ECO:0000256" key="3">
    <source>
        <dbReference type="ARBA" id="ARBA00022692"/>
    </source>
</evidence>
<keyword evidence="7 8" id="KW-0807">Transducer</keyword>
<dbReference type="GO" id="GO:0007635">
    <property type="term" value="P:chemosensory behavior"/>
    <property type="evidence" value="ECO:0007669"/>
    <property type="project" value="TreeGrafter"/>
</dbReference>
<feature type="transmembrane region" description="Helical" evidence="8">
    <location>
        <begin position="49"/>
        <end position="66"/>
    </location>
</feature>
<dbReference type="GO" id="GO:0030425">
    <property type="term" value="C:dendrite"/>
    <property type="evidence" value="ECO:0007669"/>
    <property type="project" value="TreeGrafter"/>
</dbReference>
<protein>
    <recommendedName>
        <fullName evidence="8">Gustatory receptor</fullName>
    </recommendedName>
</protein>
<sequence length="419" mass="48758">MKVQGPNRVYQDLKSFILICKCLGMAPFTVRTTDQTGAKQLDTSIKRNLFGLICTLLVSGIMIFGITDIIKHLNPHSKFSAVDYVNKYFCFPMLFLMPLLAQVFNSTINKSKIRKLLKIFSNIDYEVQRLRTRPAFHDSKINKFLSHFDEIIFISIVINYMIYDFVIVGNRFTALSAWPHRIAEIANIALLLQYCKFVKFIWQRLSEFCEIVSQYFEVDAPDVEKQKLYIFQISKIHPTREVEKLHDVTEMLISLRRMYRQIYETVELLNLIYGFVIFLEITTNFAVIITNVSTIVKQNTNTNTNTFPRFPHFLHAPERKPLLAHCSWLFMSSLVQTIMIVLCEITIWKSKKLGTAVFKMSFNRSLEIETLQQLELLLNQIYNDSFDFTAFWLLSLNSNLLCTIFASSVTFALVLSQLT</sequence>
<organism evidence="9 10">
    <name type="scientific">Diploptera punctata</name>
    <name type="common">Pacific beetle cockroach</name>
    <dbReference type="NCBI Taxonomy" id="6984"/>
    <lineage>
        <taxon>Eukaryota</taxon>
        <taxon>Metazoa</taxon>
        <taxon>Ecdysozoa</taxon>
        <taxon>Arthropoda</taxon>
        <taxon>Hexapoda</taxon>
        <taxon>Insecta</taxon>
        <taxon>Pterygota</taxon>
        <taxon>Neoptera</taxon>
        <taxon>Polyneoptera</taxon>
        <taxon>Dictyoptera</taxon>
        <taxon>Blattodea</taxon>
        <taxon>Blaberoidea</taxon>
        <taxon>Blaberidae</taxon>
        <taxon>Diplopterinae</taxon>
        <taxon>Diploptera</taxon>
    </lineage>
</organism>
<feature type="transmembrane region" description="Helical" evidence="8">
    <location>
        <begin position="268"/>
        <end position="289"/>
    </location>
</feature>
<feature type="transmembrane region" description="Helical" evidence="8">
    <location>
        <begin position="86"/>
        <end position="108"/>
    </location>
</feature>
<dbReference type="GO" id="GO:0050909">
    <property type="term" value="P:sensory perception of taste"/>
    <property type="evidence" value="ECO:0007669"/>
    <property type="project" value="InterPro"/>
</dbReference>
<keyword evidence="10" id="KW-1185">Reference proteome</keyword>
<proteinExistence type="inferred from homology"/>
<evidence type="ECO:0000256" key="8">
    <source>
        <dbReference type="RuleBase" id="RU363108"/>
    </source>
</evidence>